<dbReference type="SMART" id="SM00347">
    <property type="entry name" value="HTH_MARR"/>
    <property type="match status" value="1"/>
</dbReference>
<dbReference type="PANTHER" id="PTHR42756:SF1">
    <property type="entry name" value="TRANSCRIPTIONAL REPRESSOR OF EMRAB OPERON"/>
    <property type="match status" value="1"/>
</dbReference>
<dbReference type="OrthoDB" id="9806864at2"/>
<dbReference type="GO" id="GO:0003700">
    <property type="term" value="F:DNA-binding transcription factor activity"/>
    <property type="evidence" value="ECO:0007669"/>
    <property type="project" value="InterPro"/>
</dbReference>
<evidence type="ECO:0000259" key="9">
    <source>
        <dbReference type="PROSITE" id="PS50995"/>
    </source>
</evidence>
<keyword evidence="4" id="KW-0238">DNA-binding</keyword>
<dbReference type="PRINTS" id="PR00598">
    <property type="entry name" value="HTHMARR"/>
</dbReference>
<dbReference type="AlphaFoldDB" id="D0WJF9"/>
<dbReference type="FunFam" id="1.10.10.10:FF:000163">
    <property type="entry name" value="MarR family transcriptional regulator"/>
    <property type="match status" value="1"/>
</dbReference>
<comment type="subcellular location">
    <subcellularLocation>
        <location evidence="1">Cytoplasm</location>
    </subcellularLocation>
</comment>
<keyword evidence="11" id="KW-1185">Reference proteome</keyword>
<dbReference type="HOGENOM" id="CLU_083287_3_2_11"/>
<sequence length="153" mass="17614">MTCDSKTDRRFDPLLLSNQLCFPLYAASKEVVRRYTPMLKDLDLTYTQYIAMMVMWEEETITVKELGERLFLDSGTLTPLLKKMEAKGLIERERSDKDERKVVVTITQEGRDLRATAMNVPPEMGRCVGLDTEDAVQLHKLLEKVIENVRASE</sequence>
<dbReference type="Pfam" id="PF22381">
    <property type="entry name" value="Staph_reg_Sar_Rot"/>
    <property type="match status" value="1"/>
</dbReference>
<name>D0WJF9_SLAES</name>
<comment type="caution">
    <text evidence="10">The sequence shown here is derived from an EMBL/GenBank/DDBJ whole genome shotgun (WGS) entry which is preliminary data.</text>
</comment>
<evidence type="ECO:0000256" key="3">
    <source>
        <dbReference type="ARBA" id="ARBA00023015"/>
    </source>
</evidence>
<dbReference type="SUPFAM" id="SSF46785">
    <property type="entry name" value="Winged helix' DNA-binding domain"/>
    <property type="match status" value="1"/>
</dbReference>
<dbReference type="EMBL" id="ACUX02000019">
    <property type="protein sequence ID" value="EEZ60507.1"/>
    <property type="molecule type" value="Genomic_DNA"/>
</dbReference>
<keyword evidence="3" id="KW-0805">Transcription regulation</keyword>
<feature type="domain" description="HTH marR-type" evidence="9">
    <location>
        <begin position="17"/>
        <end position="147"/>
    </location>
</feature>
<keyword evidence="5" id="KW-0804">Transcription</keyword>
<evidence type="ECO:0000313" key="11">
    <source>
        <dbReference type="Proteomes" id="UP000006001"/>
    </source>
</evidence>
<proteinExistence type="inferred from homology"/>
<comment type="similarity">
    <text evidence="6">Belongs to the SarZ family.</text>
</comment>
<dbReference type="PROSITE" id="PS50995">
    <property type="entry name" value="HTH_MARR_2"/>
    <property type="match status" value="1"/>
</dbReference>
<evidence type="ECO:0000256" key="6">
    <source>
        <dbReference type="ARBA" id="ARBA00046337"/>
    </source>
</evidence>
<evidence type="ECO:0000256" key="2">
    <source>
        <dbReference type="ARBA" id="ARBA00022490"/>
    </source>
</evidence>
<dbReference type="InterPro" id="IPR036388">
    <property type="entry name" value="WH-like_DNA-bd_sf"/>
</dbReference>
<evidence type="ECO:0000256" key="4">
    <source>
        <dbReference type="ARBA" id="ARBA00023125"/>
    </source>
</evidence>
<dbReference type="GO" id="GO:0003677">
    <property type="term" value="F:DNA binding"/>
    <property type="evidence" value="ECO:0007669"/>
    <property type="project" value="UniProtKB-KW"/>
</dbReference>
<evidence type="ECO:0000256" key="5">
    <source>
        <dbReference type="ARBA" id="ARBA00023163"/>
    </source>
</evidence>
<organism evidence="10 11">
    <name type="scientific">Slackia exigua (strain ATCC 700122 / DSM 15923 / CIP 105133 / JCM 11022 / KCTC 5966 / S-7)</name>
    <dbReference type="NCBI Taxonomy" id="649764"/>
    <lineage>
        <taxon>Bacteria</taxon>
        <taxon>Bacillati</taxon>
        <taxon>Actinomycetota</taxon>
        <taxon>Coriobacteriia</taxon>
        <taxon>Eggerthellales</taxon>
        <taxon>Eggerthellaceae</taxon>
        <taxon>Slackia</taxon>
    </lineage>
</organism>
<dbReference type="RefSeq" id="WP_006363273.1">
    <property type="nucleotide sequence ID" value="NZ_GG700631.1"/>
</dbReference>
<protein>
    <recommendedName>
        <fullName evidence="7">HTH-type transcriptional regulator SarZ</fullName>
    </recommendedName>
    <alternativeName>
        <fullName evidence="8">Staphylococcal accessory regulator Z</fullName>
    </alternativeName>
</protein>
<dbReference type="PANTHER" id="PTHR42756">
    <property type="entry name" value="TRANSCRIPTIONAL REGULATOR, MARR"/>
    <property type="match status" value="1"/>
</dbReference>
<dbReference type="Gene3D" id="1.10.10.10">
    <property type="entry name" value="Winged helix-like DNA-binding domain superfamily/Winged helix DNA-binding domain"/>
    <property type="match status" value="1"/>
</dbReference>
<dbReference type="STRING" id="649764.HMPREF0762_01986"/>
<evidence type="ECO:0000256" key="1">
    <source>
        <dbReference type="ARBA" id="ARBA00004496"/>
    </source>
</evidence>
<reference evidence="10" key="1">
    <citation type="submission" date="2009-10" db="EMBL/GenBank/DDBJ databases">
        <authorList>
            <person name="Weinstock G."/>
            <person name="Sodergren E."/>
            <person name="Clifton S."/>
            <person name="Fulton L."/>
            <person name="Fulton B."/>
            <person name="Courtney L."/>
            <person name="Fronick C."/>
            <person name="Harrison M."/>
            <person name="Strong C."/>
            <person name="Farmer C."/>
            <person name="Delahaunty K."/>
            <person name="Markovic C."/>
            <person name="Hall O."/>
            <person name="Minx P."/>
            <person name="Tomlinson C."/>
            <person name="Mitreva M."/>
            <person name="Nelson J."/>
            <person name="Hou S."/>
            <person name="Wollam A."/>
            <person name="Pepin K.H."/>
            <person name="Johnson M."/>
            <person name="Bhonagiri V."/>
            <person name="Nash W.E."/>
            <person name="Warren W."/>
            <person name="Chinwalla A."/>
            <person name="Mardis E.R."/>
            <person name="Wilson R.K."/>
        </authorList>
    </citation>
    <scope>NUCLEOTIDE SEQUENCE [LARGE SCALE GENOMIC DNA]</scope>
    <source>
        <strain evidence="10">ATCC 700122</strain>
    </source>
</reference>
<evidence type="ECO:0000256" key="7">
    <source>
        <dbReference type="ARBA" id="ARBA00047188"/>
    </source>
</evidence>
<gene>
    <name evidence="10" type="ORF">HMPREF0762_01986</name>
</gene>
<dbReference type="InterPro" id="IPR000835">
    <property type="entry name" value="HTH_MarR-typ"/>
</dbReference>
<dbReference type="GO" id="GO:0005737">
    <property type="term" value="C:cytoplasm"/>
    <property type="evidence" value="ECO:0007669"/>
    <property type="project" value="UniProtKB-SubCell"/>
</dbReference>
<evidence type="ECO:0000256" key="8">
    <source>
        <dbReference type="ARBA" id="ARBA00047207"/>
    </source>
</evidence>
<dbReference type="Proteomes" id="UP000006001">
    <property type="component" value="Unassembled WGS sequence"/>
</dbReference>
<keyword evidence="2" id="KW-0963">Cytoplasm</keyword>
<evidence type="ECO:0000313" key="10">
    <source>
        <dbReference type="EMBL" id="EEZ60507.1"/>
    </source>
</evidence>
<dbReference type="GeneID" id="85007986"/>
<accession>D0WJF9</accession>
<dbReference type="eggNOG" id="COG1846">
    <property type="taxonomic scope" value="Bacteria"/>
</dbReference>
<dbReference type="InterPro" id="IPR036390">
    <property type="entry name" value="WH_DNA-bd_sf"/>
</dbReference>
<dbReference type="InterPro" id="IPR055166">
    <property type="entry name" value="Transc_reg_Sar_Rot_HTH"/>
</dbReference>